<dbReference type="InterPro" id="IPR050638">
    <property type="entry name" value="AA-Vitamin_Transporters"/>
</dbReference>
<dbReference type="Proteomes" id="UP000006851">
    <property type="component" value="Chromosome"/>
</dbReference>
<evidence type="ECO:0000256" key="3">
    <source>
        <dbReference type="ARBA" id="ARBA00022692"/>
    </source>
</evidence>
<dbReference type="STRING" id="700015.Corgl_1500"/>
<dbReference type="PANTHER" id="PTHR32322">
    <property type="entry name" value="INNER MEMBRANE TRANSPORTER"/>
    <property type="match status" value="1"/>
</dbReference>
<dbReference type="HOGENOM" id="CLU_033863_19_0_11"/>
<feature type="transmembrane region" description="Helical" evidence="6">
    <location>
        <begin position="248"/>
        <end position="268"/>
    </location>
</feature>
<organism evidence="8 9">
    <name type="scientific">Coriobacterium glomerans (strain ATCC 49209 / DSM 20642 / JCM 10262 / PW2)</name>
    <dbReference type="NCBI Taxonomy" id="700015"/>
    <lineage>
        <taxon>Bacteria</taxon>
        <taxon>Bacillati</taxon>
        <taxon>Actinomycetota</taxon>
        <taxon>Coriobacteriia</taxon>
        <taxon>Coriobacteriales</taxon>
        <taxon>Coriobacteriaceae</taxon>
        <taxon>Coriobacterium</taxon>
    </lineage>
</organism>
<dbReference type="GO" id="GO:0016020">
    <property type="term" value="C:membrane"/>
    <property type="evidence" value="ECO:0007669"/>
    <property type="project" value="UniProtKB-SubCell"/>
</dbReference>
<accession>F2N8Z9</accession>
<feature type="transmembrane region" description="Helical" evidence="6">
    <location>
        <begin position="191"/>
        <end position="212"/>
    </location>
</feature>
<dbReference type="PANTHER" id="PTHR32322:SF2">
    <property type="entry name" value="EAMA DOMAIN-CONTAINING PROTEIN"/>
    <property type="match status" value="1"/>
</dbReference>
<feature type="transmembrane region" description="Helical" evidence="6">
    <location>
        <begin position="219"/>
        <end position="236"/>
    </location>
</feature>
<dbReference type="AlphaFoldDB" id="F2N8Z9"/>
<evidence type="ECO:0000256" key="5">
    <source>
        <dbReference type="ARBA" id="ARBA00023136"/>
    </source>
</evidence>
<evidence type="ECO:0000256" key="1">
    <source>
        <dbReference type="ARBA" id="ARBA00004141"/>
    </source>
</evidence>
<dbReference type="SUPFAM" id="SSF103481">
    <property type="entry name" value="Multidrug resistance efflux transporter EmrE"/>
    <property type="match status" value="2"/>
</dbReference>
<evidence type="ECO:0000259" key="7">
    <source>
        <dbReference type="Pfam" id="PF00892"/>
    </source>
</evidence>
<evidence type="ECO:0000256" key="6">
    <source>
        <dbReference type="SAM" id="Phobius"/>
    </source>
</evidence>
<keyword evidence="4 6" id="KW-1133">Transmembrane helix</keyword>
<evidence type="ECO:0000313" key="8">
    <source>
        <dbReference type="EMBL" id="AEB07599.1"/>
    </source>
</evidence>
<proteinExistence type="inferred from homology"/>
<keyword evidence="3 6" id="KW-0812">Transmembrane</keyword>
<comment type="similarity">
    <text evidence="2">Belongs to the EamA transporter family.</text>
</comment>
<dbReference type="InterPro" id="IPR000620">
    <property type="entry name" value="EamA_dom"/>
</dbReference>
<sequence length="322" mass="34565">MCDLAQPCDALTGEASASVETDRRIRMRAMGDRRLVRGVLATLAGGSFWGLSGTSASFLFAFYKVDTAWLTCVRQVLAGLLFLVVILVRDRRRLIELWTTKRDRRVLYAFTLCGLLLNQFFYLWTVRITNPGTATVLQCLSLVFIMAFACVAAHRRPKRREIAGLALAFGGTFLIATGGSLDSMSIPPEGLVLGLVTALSAASMAIIPVRILPKYGSSIVTGSGMLCSGVVTSAFVQPWRDPPVLDPLGWQALAVLVVVGSFLAYFLYMQGVTDLGSVRASLLGTVEPVSATVTSAIVLGTVFAPTDIAGFVLIIAMVFLTV</sequence>
<name>F2N8Z9_CORGP</name>
<evidence type="ECO:0000313" key="9">
    <source>
        <dbReference type="Proteomes" id="UP000006851"/>
    </source>
</evidence>
<feature type="transmembrane region" description="Helical" evidence="6">
    <location>
        <begin position="35"/>
        <end position="62"/>
    </location>
</feature>
<feature type="transmembrane region" description="Helical" evidence="6">
    <location>
        <begin position="132"/>
        <end position="153"/>
    </location>
</feature>
<reference evidence="9" key="1">
    <citation type="journal article" date="2013" name="Stand. Genomic Sci.">
        <title>Complete genome sequence of Coriobacterium glomerans type strain (PW2(T)) from the midgut of Pyrrhocoris apterus L. (red soldier bug).</title>
        <authorList>
            <person name="Stackebrandt E."/>
            <person name="Zeytun A."/>
            <person name="Lapidus A."/>
            <person name="Nolan M."/>
            <person name="Lucas S."/>
            <person name="Hammon N."/>
            <person name="Deshpande S."/>
            <person name="Cheng J.F."/>
            <person name="Tapia R."/>
            <person name="Goodwin L.A."/>
            <person name="Pitluck S."/>
            <person name="Liolios K."/>
            <person name="Pagani I."/>
            <person name="Ivanova N."/>
            <person name="Mavromatis K."/>
            <person name="Mikhailova N."/>
            <person name="Huntemann M."/>
            <person name="Pati A."/>
            <person name="Chen A."/>
            <person name="Palaniappan K."/>
            <person name="Chang Y.J."/>
            <person name="Land M."/>
            <person name="Hauser L."/>
            <person name="Rohde M."/>
            <person name="Pukall R."/>
            <person name="Goker M."/>
            <person name="Detter J.C."/>
            <person name="Woyke T."/>
            <person name="Bristow J."/>
            <person name="Eisen J.A."/>
            <person name="Markowitz V."/>
            <person name="Hugenholtz P."/>
            <person name="Kyrpides N.C."/>
            <person name="Klenk H.P."/>
        </authorList>
    </citation>
    <scope>NUCLEOTIDE SEQUENCE</scope>
    <source>
        <strain evidence="9">ATCC 49209 / DSM 20642 / JCM 10262 / PW2</strain>
    </source>
</reference>
<protein>
    <recommendedName>
        <fullName evidence="7">EamA domain-containing protein</fullName>
    </recommendedName>
</protein>
<dbReference type="KEGG" id="cgo:Corgl_1500"/>
<feature type="transmembrane region" description="Helical" evidence="6">
    <location>
        <begin position="162"/>
        <end position="179"/>
    </location>
</feature>
<evidence type="ECO:0000256" key="4">
    <source>
        <dbReference type="ARBA" id="ARBA00022989"/>
    </source>
</evidence>
<feature type="transmembrane region" description="Helical" evidence="6">
    <location>
        <begin position="289"/>
        <end position="320"/>
    </location>
</feature>
<dbReference type="Pfam" id="PF00892">
    <property type="entry name" value="EamA"/>
    <property type="match status" value="2"/>
</dbReference>
<keyword evidence="9" id="KW-1185">Reference proteome</keyword>
<comment type="subcellular location">
    <subcellularLocation>
        <location evidence="1">Membrane</location>
        <topology evidence="1">Multi-pass membrane protein</topology>
    </subcellularLocation>
</comment>
<dbReference type="OrthoDB" id="9810818at2"/>
<dbReference type="EMBL" id="CP002628">
    <property type="protein sequence ID" value="AEB07599.1"/>
    <property type="molecule type" value="Genomic_DNA"/>
</dbReference>
<feature type="transmembrane region" description="Helical" evidence="6">
    <location>
        <begin position="107"/>
        <end position="126"/>
    </location>
</feature>
<evidence type="ECO:0000256" key="2">
    <source>
        <dbReference type="ARBA" id="ARBA00007362"/>
    </source>
</evidence>
<dbReference type="eggNOG" id="COG0697">
    <property type="taxonomic scope" value="Bacteria"/>
</dbReference>
<feature type="transmembrane region" description="Helical" evidence="6">
    <location>
        <begin position="68"/>
        <end position="87"/>
    </location>
</feature>
<feature type="domain" description="EamA" evidence="7">
    <location>
        <begin position="37"/>
        <end position="176"/>
    </location>
</feature>
<dbReference type="InterPro" id="IPR037185">
    <property type="entry name" value="EmrE-like"/>
</dbReference>
<dbReference type="Gene3D" id="1.10.3730.20">
    <property type="match status" value="1"/>
</dbReference>
<gene>
    <name evidence="8" type="ordered locus">Corgl_1500</name>
</gene>
<keyword evidence="5 6" id="KW-0472">Membrane</keyword>
<feature type="domain" description="EamA" evidence="7">
    <location>
        <begin position="190"/>
        <end position="321"/>
    </location>
</feature>